<dbReference type="STRING" id="305507.SAMN04489724_3979"/>
<dbReference type="Pfam" id="PF17963">
    <property type="entry name" value="Big_9"/>
    <property type="match status" value="1"/>
</dbReference>
<dbReference type="RefSeq" id="WP_091696625.1">
    <property type="nucleotide sequence ID" value="NZ_FPBF01000006.1"/>
</dbReference>
<organism evidence="1 2">
    <name type="scientific">Algoriphagus locisalis</name>
    <dbReference type="NCBI Taxonomy" id="305507"/>
    <lineage>
        <taxon>Bacteria</taxon>
        <taxon>Pseudomonadati</taxon>
        <taxon>Bacteroidota</taxon>
        <taxon>Cytophagia</taxon>
        <taxon>Cytophagales</taxon>
        <taxon>Cyclobacteriaceae</taxon>
        <taxon>Algoriphagus</taxon>
    </lineage>
</organism>
<keyword evidence="2" id="KW-1185">Reference proteome</keyword>
<evidence type="ECO:0000313" key="1">
    <source>
        <dbReference type="EMBL" id="SFU10229.1"/>
    </source>
</evidence>
<gene>
    <name evidence="1" type="ORF">SAMN04489724_3979</name>
</gene>
<dbReference type="Gene3D" id="2.60.40.2810">
    <property type="match status" value="1"/>
</dbReference>
<protein>
    <submittedName>
        <fullName evidence="1">CarboxypepD_reg-like domain-containing protein</fullName>
    </submittedName>
</protein>
<dbReference type="Gene3D" id="2.60.40.1120">
    <property type="entry name" value="Carboxypeptidase-like, regulatory domain"/>
    <property type="match status" value="1"/>
</dbReference>
<name>A0A1I7DEY1_9BACT</name>
<evidence type="ECO:0000313" key="2">
    <source>
        <dbReference type="Proteomes" id="UP000199673"/>
    </source>
</evidence>
<dbReference type="AlphaFoldDB" id="A0A1I7DEY1"/>
<dbReference type="SUPFAM" id="SSF49464">
    <property type="entry name" value="Carboxypeptidase regulatory domain-like"/>
    <property type="match status" value="1"/>
</dbReference>
<accession>A0A1I7DEY1</accession>
<dbReference type="InterPro" id="IPR008969">
    <property type="entry name" value="CarboxyPept-like_regulatory"/>
</dbReference>
<dbReference type="Proteomes" id="UP000199673">
    <property type="component" value="Unassembled WGS sequence"/>
</dbReference>
<dbReference type="EMBL" id="FPBF01000006">
    <property type="protein sequence ID" value="SFU10229.1"/>
    <property type="molecule type" value="Genomic_DNA"/>
</dbReference>
<dbReference type="OrthoDB" id="596204at2"/>
<dbReference type="Pfam" id="PF13715">
    <property type="entry name" value="CarbopepD_reg_2"/>
    <property type="match status" value="1"/>
</dbReference>
<proteinExistence type="predicted"/>
<reference evidence="2" key="1">
    <citation type="submission" date="2016-10" db="EMBL/GenBank/DDBJ databases">
        <authorList>
            <person name="Varghese N."/>
            <person name="Submissions S."/>
        </authorList>
    </citation>
    <scope>NUCLEOTIDE SEQUENCE [LARGE SCALE GENOMIC DNA]</scope>
    <source>
        <strain evidence="2">DSM 23445</strain>
    </source>
</reference>
<sequence length="1216" mass="138528">MSQIISTYPIFEGSQVLTSTQLNQLAAYLDQQGRLTRSKLIGMGIVCGMQVQPYPQGLQITKGLGITSEGFLIQAGNFNATHYRPYSLPEGVDYKPFKDVDHAVSLFELLTEIPTDSAGVKKLNNPANFLNDKYVLIFIEVFDKDLKSCLGNACDDRGQDRLLTLRRLVVNGSDLDKILKNKSHNVKSPFPSVLDLPEFSVQKPLFYPGKPESNEFGAFVKHYQKFIGLTLTKDFFEVLALSYKLFEPILSKSYSFTNPLESGTIQDKIAEIMALAEADPNDIQGIQYLWDFAKELIKAYSEFRNSAMELWYNCVTDSSLFPLHLMLGRARTSSETQAQFLKYRHGFVQPPIFNLQKLLAETCIQRHRRMIMLLEKLETGIFKKGESEKFPIKITPSGEKLGKLGKRAIPYYYEIKSKSSVSNWFSLEENWVDPGNLQMHSTYRAGVQSYDNQPDEEVTEAKSALETPLFYDIESYPFLRIEGHISKELKTAVNHIKKLILQFNLPIHVEVLHLGESEETEYLEDCGWNDLQEEYAFQRRIVAGFIQDLKDLFDYATEYAKQEDGEDDFTKDEFYIKASETLELLLIMAKALPECLKDLNWQAFQNGYKQLLQLLIDFVLIQQKLLQEIKVKDGNEKELEFINGILARLSPFLYQILDLIFFAKLQRIYVSYQSRINVLIESNQFANYLKKHNGLTHEAGVYKNGTFFLIHDPKQKRIIGDFSLPYYCCECTPCIEPCGENSIVLPPFARPDYAIAFTEKTTRIDITLNDFMTNGRQYEVIQVGESSLQKGKVEKDSENNSFRYTSAAGFTGIDSFQYILRDKESKQSDQGKVTIWVRGEQGCYSIAVLNCWGLEFVRKTLDERQIEYNKESQTEPFDRLLESLKKTNGFTLEELRSGVLEEDESRLKLLECLGLPNKDLSWEQSEQAILDHQAKNCGGIITPDCTSMGVRGKISAADGSSIYQVRVSIKGTEIDTYTSDNGNYEIKFPSPNQTLLFEQAGFESQEVKICSQEVVNITMVPSPTPVRECYSIAIISSWDNEFIQIISRLRDISYSPTNLQDTFAKLLESLRSTAGFTSTELRESFSNYPEFLKMILASVGTDISNVNPEEYASYIEEYQGYHCGASRREAVIIDATRIPEEELKKYLDAKKVAYLPGADKTVLVETFKASTPESSISRKDLEIFKKDTLLKISEEKSIEVNSSDTKAKLIDKLLGK</sequence>